<feature type="non-terminal residue" evidence="1">
    <location>
        <position position="1"/>
    </location>
</feature>
<proteinExistence type="predicted"/>
<sequence length="136" mass="15818">YKVKNVKIDNIERSIKSLGKFTVLFTCDPFGYIDEELLIIDKPISIYNEGTFESQPYIKIHGSGDISLNINNEVIKLKNINNYIELDSEIMECYKNNEALNNHMYGEFPIFKVGENKISWTGNINKIEIIPHWRCL</sequence>
<dbReference type="Proteomes" id="UP000011944">
    <property type="component" value="Unassembled WGS sequence"/>
</dbReference>
<dbReference type="EMBL" id="AMXI01001362">
    <property type="protein sequence ID" value="EKN40104.1"/>
    <property type="molecule type" value="Genomic_DNA"/>
</dbReference>
<comment type="caution">
    <text evidence="1">The sequence shown here is derived from an EMBL/GenBank/DDBJ whole genome shotgun (WGS) entry which is preliminary data.</text>
</comment>
<gene>
    <name evidence="1" type="ORF">CFSAN001627_21839</name>
</gene>
<dbReference type="PATRIC" id="fig|1232189.3.peg.3419"/>
<accession>M1ZT19</accession>
<evidence type="ECO:0000313" key="1">
    <source>
        <dbReference type="EMBL" id="EKN40104.1"/>
    </source>
</evidence>
<name>M1ZT19_CLOBO</name>
<reference evidence="1 2" key="1">
    <citation type="submission" date="2012-10" db="EMBL/GenBank/DDBJ databases">
        <authorList>
            <person name="Strain E.A."/>
            <person name="Brown E."/>
            <person name="Allard M.W."/>
            <person name="Gonzalez-Escalona N."/>
            <person name="Timme R."/>
        </authorList>
    </citation>
    <scope>NUCLEOTIDE SEQUENCE [LARGE SCALE GENOMIC DNA]</scope>
    <source>
        <strain evidence="1 2">CFSAN001627</strain>
    </source>
</reference>
<protein>
    <submittedName>
        <fullName evidence="1">Phage tail protein</fullName>
    </submittedName>
</protein>
<evidence type="ECO:0000313" key="2">
    <source>
        <dbReference type="Proteomes" id="UP000011944"/>
    </source>
</evidence>
<dbReference type="AlphaFoldDB" id="M1ZT19"/>
<reference evidence="1 2" key="2">
    <citation type="submission" date="2013-03" db="EMBL/GenBank/DDBJ databases">
        <title>Diversity in Clostridium botulinum.</title>
        <authorList>
            <person name="Timme R.E."/>
            <person name="Allard M."/>
            <person name="Luo Y."/>
            <person name="Strain E."/>
            <person name="Gonzalez-Escalona N."/>
            <person name="Brown E."/>
        </authorList>
    </citation>
    <scope>NUCLEOTIDE SEQUENCE [LARGE SCALE GENOMIC DNA]</scope>
    <source>
        <strain evidence="1 2">CFSAN001627</strain>
    </source>
</reference>
<organism evidence="1 2">
    <name type="scientific">Clostridium botulinum CFSAN001627</name>
    <dbReference type="NCBI Taxonomy" id="1232189"/>
    <lineage>
        <taxon>Bacteria</taxon>
        <taxon>Bacillati</taxon>
        <taxon>Bacillota</taxon>
        <taxon>Clostridia</taxon>
        <taxon>Eubacteriales</taxon>
        <taxon>Clostridiaceae</taxon>
        <taxon>Clostridium</taxon>
    </lineage>
</organism>